<dbReference type="AlphaFoldDB" id="A0AAV8V4H8"/>
<proteinExistence type="predicted"/>
<protein>
    <recommendedName>
        <fullName evidence="3">GPI inositol-deacylase</fullName>
    </recommendedName>
</protein>
<accession>A0AAV8V4H8</accession>
<dbReference type="Gene3D" id="3.40.50.1820">
    <property type="entry name" value="alpha/beta hydrolase"/>
    <property type="match status" value="1"/>
</dbReference>
<dbReference type="PANTHER" id="PTHR47909:SF2">
    <property type="entry name" value="GPI INOSITOL-DEACYLASE"/>
    <property type="match status" value="1"/>
</dbReference>
<dbReference type="EMBL" id="JAMWBK010000001">
    <property type="protein sequence ID" value="KAJ8908487.1"/>
    <property type="molecule type" value="Genomic_DNA"/>
</dbReference>
<name>A0AAV8V4H8_9RHOD</name>
<evidence type="ECO:0008006" key="3">
    <source>
        <dbReference type="Google" id="ProtNLM"/>
    </source>
</evidence>
<sequence length="322" mass="36705">MLRVENFENFGSFFESLSESLLPFKARLEGKDLGFGEAIDPLKSPFAEGSRWSMSWCCFASPSSGTPRHHRRELTCMKQEKAPCVILPGFGNKSDDYVEFVRTLEGRGHRCYVVPVKRSDWWKTFKGLRTRNYWTGKLEPNMVLDWYFNSVRNTMQEAEENESDGFNIIGHSAGGWLGRIYLHERIPVQKNQLVKTLITLGTPHLPPPKNTFDQTRGLLTYVNTRCDNNHRKEVSYICVGGKSLQGKKWREGKFEEWFAYQSYGPVCGVGATWGDGITPLESAFLEDAERIVIEGALHSPVSAPSSWYGSEGLIDKWIHHLQ</sequence>
<comment type="caution">
    <text evidence="1">The sequence shown here is derived from an EMBL/GenBank/DDBJ whole genome shotgun (WGS) entry which is preliminary data.</text>
</comment>
<dbReference type="Pfam" id="PF02089">
    <property type="entry name" value="Palm_thioest"/>
    <property type="match status" value="1"/>
</dbReference>
<gene>
    <name evidence="1" type="ORF">NDN08_005196</name>
</gene>
<dbReference type="SUPFAM" id="SSF53474">
    <property type="entry name" value="alpha/beta-Hydrolases"/>
    <property type="match status" value="1"/>
</dbReference>
<dbReference type="Proteomes" id="UP001157974">
    <property type="component" value="Unassembled WGS sequence"/>
</dbReference>
<organism evidence="1 2">
    <name type="scientific">Rhodosorus marinus</name>
    <dbReference type="NCBI Taxonomy" id="101924"/>
    <lineage>
        <taxon>Eukaryota</taxon>
        <taxon>Rhodophyta</taxon>
        <taxon>Stylonematophyceae</taxon>
        <taxon>Stylonematales</taxon>
        <taxon>Stylonemataceae</taxon>
        <taxon>Rhodosorus</taxon>
    </lineage>
</organism>
<evidence type="ECO:0000313" key="2">
    <source>
        <dbReference type="Proteomes" id="UP001157974"/>
    </source>
</evidence>
<reference evidence="1 2" key="1">
    <citation type="journal article" date="2023" name="Nat. Commun.">
        <title>Origin of minicircular mitochondrial genomes in red algae.</title>
        <authorList>
            <person name="Lee Y."/>
            <person name="Cho C.H."/>
            <person name="Lee Y.M."/>
            <person name="Park S.I."/>
            <person name="Yang J.H."/>
            <person name="West J.A."/>
            <person name="Bhattacharya D."/>
            <person name="Yoon H.S."/>
        </authorList>
    </citation>
    <scope>NUCLEOTIDE SEQUENCE [LARGE SCALE GENOMIC DNA]</scope>
    <source>
        <strain evidence="1 2">CCMP1338</strain>
        <tissue evidence="1">Whole cell</tissue>
    </source>
</reference>
<keyword evidence="2" id="KW-1185">Reference proteome</keyword>
<dbReference type="PANTHER" id="PTHR47909">
    <property type="entry name" value="ALPHA/BETA-HYDROLASES SUPERFAMILY PROTEIN"/>
    <property type="match status" value="1"/>
</dbReference>
<evidence type="ECO:0000313" key="1">
    <source>
        <dbReference type="EMBL" id="KAJ8908487.1"/>
    </source>
</evidence>
<dbReference type="InterPro" id="IPR029058">
    <property type="entry name" value="AB_hydrolase_fold"/>
</dbReference>